<proteinExistence type="predicted"/>
<accession>A0ABN9DW69</accession>
<dbReference type="Proteomes" id="UP001162483">
    <property type="component" value="Unassembled WGS sequence"/>
</dbReference>
<sequence>MIVILTVEPKGLILQHCLKRLFDPDFSDPSLLPVSPYYLLVIHIMWSHSAHAQFSVYC</sequence>
<keyword evidence="2" id="KW-1185">Reference proteome</keyword>
<evidence type="ECO:0000313" key="2">
    <source>
        <dbReference type="Proteomes" id="UP001162483"/>
    </source>
</evidence>
<organism evidence="1 2">
    <name type="scientific">Staurois parvus</name>
    <dbReference type="NCBI Taxonomy" id="386267"/>
    <lineage>
        <taxon>Eukaryota</taxon>
        <taxon>Metazoa</taxon>
        <taxon>Chordata</taxon>
        <taxon>Craniata</taxon>
        <taxon>Vertebrata</taxon>
        <taxon>Euteleostomi</taxon>
        <taxon>Amphibia</taxon>
        <taxon>Batrachia</taxon>
        <taxon>Anura</taxon>
        <taxon>Neobatrachia</taxon>
        <taxon>Ranoidea</taxon>
        <taxon>Ranidae</taxon>
        <taxon>Staurois</taxon>
    </lineage>
</organism>
<protein>
    <submittedName>
        <fullName evidence="1">Uncharacterized protein</fullName>
    </submittedName>
</protein>
<comment type="caution">
    <text evidence="1">The sequence shown here is derived from an EMBL/GenBank/DDBJ whole genome shotgun (WGS) entry which is preliminary data.</text>
</comment>
<dbReference type="EMBL" id="CATNWA010014812">
    <property type="protein sequence ID" value="CAI9576199.1"/>
    <property type="molecule type" value="Genomic_DNA"/>
</dbReference>
<gene>
    <name evidence="1" type="ORF">SPARVUS_LOCUS8394928</name>
</gene>
<name>A0ABN9DW69_9NEOB</name>
<reference evidence="1" key="1">
    <citation type="submission" date="2023-05" db="EMBL/GenBank/DDBJ databases">
        <authorList>
            <person name="Stuckert A."/>
        </authorList>
    </citation>
    <scope>NUCLEOTIDE SEQUENCE</scope>
</reference>
<evidence type="ECO:0000313" key="1">
    <source>
        <dbReference type="EMBL" id="CAI9576199.1"/>
    </source>
</evidence>